<evidence type="ECO:0000313" key="7">
    <source>
        <dbReference type="EMBL" id="NGY06535.1"/>
    </source>
</evidence>
<gene>
    <name evidence="7" type="ORF">G7Y85_17305</name>
</gene>
<keyword evidence="3 6" id="KW-0812">Transmembrane</keyword>
<comment type="caution">
    <text evidence="7">The sequence shown here is derived from an EMBL/GenBank/DDBJ whole genome shotgun (WGS) entry which is preliminary data.</text>
</comment>
<proteinExistence type="predicted"/>
<dbReference type="EMBL" id="JAAMOW010000009">
    <property type="protein sequence ID" value="NGY06535.1"/>
    <property type="molecule type" value="Genomic_DNA"/>
</dbReference>
<keyword evidence="2" id="KW-1003">Cell membrane</keyword>
<evidence type="ECO:0000256" key="4">
    <source>
        <dbReference type="ARBA" id="ARBA00022989"/>
    </source>
</evidence>
<dbReference type="GO" id="GO:0015171">
    <property type="term" value="F:amino acid transmembrane transporter activity"/>
    <property type="evidence" value="ECO:0007669"/>
    <property type="project" value="TreeGrafter"/>
</dbReference>
<dbReference type="RefSeq" id="WP_166260260.1">
    <property type="nucleotide sequence ID" value="NZ_JAAMOW010000009.1"/>
</dbReference>
<dbReference type="Proteomes" id="UP000472676">
    <property type="component" value="Unassembled WGS sequence"/>
</dbReference>
<evidence type="ECO:0000256" key="1">
    <source>
        <dbReference type="ARBA" id="ARBA00004651"/>
    </source>
</evidence>
<reference evidence="7 8" key="1">
    <citation type="journal article" date="2014" name="Int. J. Syst. Evol. Microbiol.">
        <title>Solimonas terrae sp. nov., isolated from soil.</title>
        <authorList>
            <person name="Kim S.J."/>
            <person name="Moon J.Y."/>
            <person name="Weon H.Y."/>
            <person name="Ahn J.H."/>
            <person name="Chen W.M."/>
            <person name="Kwon S.W."/>
        </authorList>
    </citation>
    <scope>NUCLEOTIDE SEQUENCE [LARGE SCALE GENOMIC DNA]</scope>
    <source>
        <strain evidence="7 8">KIS83-12</strain>
    </source>
</reference>
<evidence type="ECO:0000256" key="3">
    <source>
        <dbReference type="ARBA" id="ARBA00022692"/>
    </source>
</evidence>
<name>A0A6M2BW89_9GAMM</name>
<sequence>MTITQALLLFTAAAGLLTIMPGLDTMLVLRTALGQGAHAAMLAGAGICAGCLVWGVLASTGLDVVLAVSRSAYDVLRMAGAAYLLWLGLQLWRRPRRAPPTPSAPQAGLRSFMRGLLTNLLNPKVGVFYVSFLPQFMPAGVDPARFGTLLAAIHAGEGLLWFALLTVATQPLSRWLAQPPLQRAMDRVTGSLFLLFGLRLATSARSP</sequence>
<dbReference type="PANTHER" id="PTHR30086">
    <property type="entry name" value="ARGININE EXPORTER PROTEIN ARGO"/>
    <property type="match status" value="1"/>
</dbReference>
<protein>
    <submittedName>
        <fullName evidence="7">LysE family translocator</fullName>
    </submittedName>
</protein>
<feature type="transmembrane region" description="Helical" evidence="6">
    <location>
        <begin position="144"/>
        <end position="164"/>
    </location>
</feature>
<feature type="transmembrane region" description="Helical" evidence="6">
    <location>
        <begin position="75"/>
        <end position="92"/>
    </location>
</feature>
<organism evidence="7 8">
    <name type="scientific">Solimonas terrae</name>
    <dbReference type="NCBI Taxonomy" id="1396819"/>
    <lineage>
        <taxon>Bacteria</taxon>
        <taxon>Pseudomonadati</taxon>
        <taxon>Pseudomonadota</taxon>
        <taxon>Gammaproteobacteria</taxon>
        <taxon>Nevskiales</taxon>
        <taxon>Nevskiaceae</taxon>
        <taxon>Solimonas</taxon>
    </lineage>
</organism>
<evidence type="ECO:0000256" key="2">
    <source>
        <dbReference type="ARBA" id="ARBA00022475"/>
    </source>
</evidence>
<keyword evidence="5 6" id="KW-0472">Membrane</keyword>
<keyword evidence="4 6" id="KW-1133">Transmembrane helix</keyword>
<feature type="transmembrane region" description="Helical" evidence="6">
    <location>
        <begin position="44"/>
        <end position="68"/>
    </location>
</feature>
<evidence type="ECO:0000256" key="5">
    <source>
        <dbReference type="ARBA" id="ARBA00023136"/>
    </source>
</evidence>
<comment type="subcellular location">
    <subcellularLocation>
        <location evidence="1">Cell membrane</location>
        <topology evidence="1">Multi-pass membrane protein</topology>
    </subcellularLocation>
</comment>
<dbReference type="Pfam" id="PF01810">
    <property type="entry name" value="LysE"/>
    <property type="match status" value="1"/>
</dbReference>
<dbReference type="InterPro" id="IPR001123">
    <property type="entry name" value="LeuE-type"/>
</dbReference>
<evidence type="ECO:0000313" key="8">
    <source>
        <dbReference type="Proteomes" id="UP000472676"/>
    </source>
</evidence>
<dbReference type="AlphaFoldDB" id="A0A6M2BW89"/>
<keyword evidence="8" id="KW-1185">Reference proteome</keyword>
<evidence type="ECO:0000256" key="6">
    <source>
        <dbReference type="SAM" id="Phobius"/>
    </source>
</evidence>
<accession>A0A6M2BW89</accession>
<dbReference type="GO" id="GO:0005886">
    <property type="term" value="C:plasma membrane"/>
    <property type="evidence" value="ECO:0007669"/>
    <property type="project" value="UniProtKB-SubCell"/>
</dbReference>
<dbReference type="PANTHER" id="PTHR30086:SF20">
    <property type="entry name" value="ARGININE EXPORTER PROTEIN ARGO-RELATED"/>
    <property type="match status" value="1"/>
</dbReference>
<dbReference type="PIRSF" id="PIRSF006324">
    <property type="entry name" value="LeuE"/>
    <property type="match status" value="1"/>
</dbReference>